<organism evidence="6 7">
    <name type="scientific">Candidatus Litorirhabdus singularis</name>
    <dbReference type="NCBI Taxonomy" id="2518993"/>
    <lineage>
        <taxon>Bacteria</taxon>
        <taxon>Pseudomonadati</taxon>
        <taxon>Pseudomonadota</taxon>
        <taxon>Gammaproteobacteria</taxon>
        <taxon>Cellvibrionales</taxon>
        <taxon>Halieaceae</taxon>
        <taxon>Candidatus Litorirhabdus</taxon>
    </lineage>
</organism>
<dbReference type="Pfam" id="PF01418">
    <property type="entry name" value="HTH_6"/>
    <property type="match status" value="1"/>
</dbReference>
<dbReference type="Gene3D" id="3.40.50.10490">
    <property type="entry name" value="Glucose-6-phosphate isomerase like protein, domain 1"/>
    <property type="match status" value="1"/>
</dbReference>
<dbReference type="InterPro" id="IPR036388">
    <property type="entry name" value="WH-like_DNA-bd_sf"/>
</dbReference>
<dbReference type="SUPFAM" id="SSF46689">
    <property type="entry name" value="Homeodomain-like"/>
    <property type="match status" value="1"/>
</dbReference>
<accession>A0ABT3TDY4</accession>
<gene>
    <name evidence="6" type="ORF">EYC98_03855</name>
</gene>
<dbReference type="InterPro" id="IPR035472">
    <property type="entry name" value="RpiR-like_SIS"/>
</dbReference>
<keyword evidence="1" id="KW-0805">Transcription regulation</keyword>
<dbReference type="RefSeq" id="WP_279243978.1">
    <property type="nucleotide sequence ID" value="NZ_SHNN01000001.1"/>
</dbReference>
<feature type="domain" description="HTH rpiR-type" evidence="4">
    <location>
        <begin position="4"/>
        <end position="80"/>
    </location>
</feature>
<feature type="domain" description="SIS" evidence="5">
    <location>
        <begin position="125"/>
        <end position="265"/>
    </location>
</feature>
<evidence type="ECO:0000256" key="3">
    <source>
        <dbReference type="ARBA" id="ARBA00023163"/>
    </source>
</evidence>
<dbReference type="PROSITE" id="PS00356">
    <property type="entry name" value="HTH_LACI_1"/>
    <property type="match status" value="1"/>
</dbReference>
<protein>
    <submittedName>
        <fullName evidence="6">SIS domain-containing protein</fullName>
    </submittedName>
</protein>
<evidence type="ECO:0000259" key="5">
    <source>
        <dbReference type="PROSITE" id="PS51464"/>
    </source>
</evidence>
<reference evidence="6" key="1">
    <citation type="submission" date="2019-02" db="EMBL/GenBank/DDBJ databases">
        <authorList>
            <person name="Li S.-H."/>
        </authorList>
    </citation>
    <scope>NUCLEOTIDE SEQUENCE</scope>
    <source>
        <strain evidence="6">IMCC14734</strain>
    </source>
</reference>
<dbReference type="CDD" id="cd05013">
    <property type="entry name" value="SIS_RpiR"/>
    <property type="match status" value="1"/>
</dbReference>
<dbReference type="PROSITE" id="PS51464">
    <property type="entry name" value="SIS"/>
    <property type="match status" value="1"/>
</dbReference>
<dbReference type="SUPFAM" id="SSF53697">
    <property type="entry name" value="SIS domain"/>
    <property type="match status" value="1"/>
</dbReference>
<dbReference type="PANTHER" id="PTHR30514:SF1">
    <property type="entry name" value="HTH-TYPE TRANSCRIPTIONAL REGULATOR HEXR-RELATED"/>
    <property type="match status" value="1"/>
</dbReference>
<dbReference type="InterPro" id="IPR047640">
    <property type="entry name" value="RpiR-like"/>
</dbReference>
<evidence type="ECO:0000313" key="6">
    <source>
        <dbReference type="EMBL" id="MCX2979996.1"/>
    </source>
</evidence>
<dbReference type="EMBL" id="SHNN01000001">
    <property type="protein sequence ID" value="MCX2979996.1"/>
    <property type="molecule type" value="Genomic_DNA"/>
</dbReference>
<keyword evidence="3" id="KW-0804">Transcription</keyword>
<dbReference type="InterPro" id="IPR009057">
    <property type="entry name" value="Homeodomain-like_sf"/>
</dbReference>
<dbReference type="InterPro" id="IPR001347">
    <property type="entry name" value="SIS_dom"/>
</dbReference>
<dbReference type="InterPro" id="IPR046348">
    <property type="entry name" value="SIS_dom_sf"/>
</dbReference>
<sequence>MQHKTILKQIATRLDALSPSERKVGEFILSHADGVIHMRIVDLAAAATVSEPTVIRFCRAIGCDGFQSFKLDLAQALTQSTPSVEAFQLSELDSARDYTLKVFESTLHTLENVRDSLDTAAIELAVAALCKARRVEFYGFGASSSVAVDAQHKFFRLQISSAAYSDPHIQTMSAMSLSEKDVVVAISQSGRSKALLDAMAMVKEAGAVTIGLAPSSTPVAAQCSIPIYIDVDQDPAESYTPLPSRIAHLAIIDILAVGVSKMKGPDINRHLSRLNRGLQSLRTEQ</sequence>
<dbReference type="PROSITE" id="PS51071">
    <property type="entry name" value="HTH_RPIR"/>
    <property type="match status" value="1"/>
</dbReference>
<dbReference type="InterPro" id="IPR000281">
    <property type="entry name" value="HTH_RpiR"/>
</dbReference>
<evidence type="ECO:0000256" key="2">
    <source>
        <dbReference type="ARBA" id="ARBA00023125"/>
    </source>
</evidence>
<keyword evidence="2" id="KW-0238">DNA-binding</keyword>
<evidence type="ECO:0000259" key="4">
    <source>
        <dbReference type="PROSITE" id="PS51071"/>
    </source>
</evidence>
<name>A0ABT3TDY4_9GAMM</name>
<dbReference type="PANTHER" id="PTHR30514">
    <property type="entry name" value="GLUCOKINASE"/>
    <property type="match status" value="1"/>
</dbReference>
<dbReference type="Gene3D" id="1.10.10.10">
    <property type="entry name" value="Winged helix-like DNA-binding domain superfamily/Winged helix DNA-binding domain"/>
    <property type="match status" value="1"/>
</dbReference>
<dbReference type="Proteomes" id="UP001143362">
    <property type="component" value="Unassembled WGS sequence"/>
</dbReference>
<keyword evidence="7" id="KW-1185">Reference proteome</keyword>
<evidence type="ECO:0000313" key="7">
    <source>
        <dbReference type="Proteomes" id="UP001143362"/>
    </source>
</evidence>
<comment type="caution">
    <text evidence="6">The sequence shown here is derived from an EMBL/GenBank/DDBJ whole genome shotgun (WGS) entry which is preliminary data.</text>
</comment>
<dbReference type="Pfam" id="PF01380">
    <property type="entry name" value="SIS"/>
    <property type="match status" value="1"/>
</dbReference>
<proteinExistence type="predicted"/>
<evidence type="ECO:0000256" key="1">
    <source>
        <dbReference type="ARBA" id="ARBA00023015"/>
    </source>
</evidence>